<dbReference type="InParanoid" id="A0A077ZVG3"/>
<gene>
    <name evidence="3" type="primary">Contig5091.g5442</name>
    <name evidence="3" type="ORF">STYLEM_2832</name>
</gene>
<evidence type="ECO:0000313" key="3">
    <source>
        <dbReference type="EMBL" id="CDW73844.1"/>
    </source>
</evidence>
<dbReference type="GO" id="GO:0005886">
    <property type="term" value="C:plasma membrane"/>
    <property type="evidence" value="ECO:0007669"/>
    <property type="project" value="TreeGrafter"/>
</dbReference>
<proteinExistence type="predicted"/>
<dbReference type="GO" id="GO:0005634">
    <property type="term" value="C:nucleus"/>
    <property type="evidence" value="ECO:0007669"/>
    <property type="project" value="TreeGrafter"/>
</dbReference>
<keyword evidence="1" id="KW-0862">Zinc</keyword>
<feature type="domain" description="RING-type" evidence="2">
    <location>
        <begin position="340"/>
        <end position="390"/>
    </location>
</feature>
<evidence type="ECO:0000313" key="4">
    <source>
        <dbReference type="Proteomes" id="UP000039865"/>
    </source>
</evidence>
<dbReference type="GO" id="GO:0008270">
    <property type="term" value="F:zinc ion binding"/>
    <property type="evidence" value="ECO:0007669"/>
    <property type="project" value="UniProtKB-KW"/>
</dbReference>
<keyword evidence="1" id="KW-0479">Metal-binding</keyword>
<dbReference type="Proteomes" id="UP000039865">
    <property type="component" value="Unassembled WGS sequence"/>
</dbReference>
<dbReference type="AlphaFoldDB" id="A0A077ZVG3"/>
<dbReference type="PANTHER" id="PTHR45943:SF2">
    <property type="entry name" value="RING-TYPE DOMAIN-CONTAINING PROTEIN"/>
    <property type="match status" value="1"/>
</dbReference>
<dbReference type="OrthoDB" id="6050183at2759"/>
<feature type="domain" description="RING-type" evidence="2">
    <location>
        <begin position="53"/>
        <end position="108"/>
    </location>
</feature>
<name>A0A077ZVG3_STYLE</name>
<dbReference type="SMART" id="SM00184">
    <property type="entry name" value="RING"/>
    <property type="match status" value="2"/>
</dbReference>
<dbReference type="GO" id="GO:0061630">
    <property type="term" value="F:ubiquitin protein ligase activity"/>
    <property type="evidence" value="ECO:0007669"/>
    <property type="project" value="TreeGrafter"/>
</dbReference>
<dbReference type="PROSITE" id="PS50089">
    <property type="entry name" value="ZF_RING_2"/>
    <property type="match status" value="2"/>
</dbReference>
<dbReference type="SUPFAM" id="SSF57850">
    <property type="entry name" value="RING/U-box"/>
    <property type="match status" value="1"/>
</dbReference>
<dbReference type="InterPro" id="IPR013083">
    <property type="entry name" value="Znf_RING/FYVE/PHD"/>
</dbReference>
<dbReference type="InterPro" id="IPR001841">
    <property type="entry name" value="Znf_RING"/>
</dbReference>
<evidence type="ECO:0000259" key="2">
    <source>
        <dbReference type="PROSITE" id="PS50089"/>
    </source>
</evidence>
<sequence>MLGGIYQPEFKDMEIDNIHLEIEPKLVKTCSQNPEEELDTIMIDTTTKFDEICLLCSEKLSNEMLSFDLVLLEYGCNHRFHQICVKQFVCEQENEMTQPIAFKCHQCEFKIPYEQLIELKRVFGQSEATAQNLVMIDEQSENINLQKEEQVQEQVVAEVKMDEMDIEVQMSEPEIKVNLEIQEEPKCLCQDIMVGEDREDFDFKDRLGNKFLSEEAVQHLRKFIVRCNLCADTHCSECQEKPYHLGYTCETYKKHIEERVCRFCQEKYQQNALISEHPVFDDVCKNCEDLTNQCCIKQHPNCNHKCYGSRNEIVCLPCLHPECVKADETKTLGIDGNSTCPVCYTETLSQGDSVQLNCKHLFHRKCIETILTNKQTDPRISFGYLDCPCCGIQMEGANSPAIIALLDEGKNLIKTIIDMSLQRAVIEGIDKDERLTNPEDRFYNDLQEYALYKLAFYECFKCKLPYFGGMRDCIQEAQQDTQHNKEDYMCGKCKALTHQYGLTNCDTHGEDYIEYKCQYCCELATWYCEGLARFCNPCHDHACDNEIFPCKGPKECPLNGNHEPNGNEYAIGCRLCRIEYIKKENIDEF</sequence>
<dbReference type="EMBL" id="CCKQ01002745">
    <property type="protein sequence ID" value="CDW73844.1"/>
    <property type="molecule type" value="Genomic_DNA"/>
</dbReference>
<accession>A0A077ZVG3</accession>
<organism evidence="3 4">
    <name type="scientific">Stylonychia lemnae</name>
    <name type="common">Ciliate</name>
    <dbReference type="NCBI Taxonomy" id="5949"/>
    <lineage>
        <taxon>Eukaryota</taxon>
        <taxon>Sar</taxon>
        <taxon>Alveolata</taxon>
        <taxon>Ciliophora</taxon>
        <taxon>Intramacronucleata</taxon>
        <taxon>Spirotrichea</taxon>
        <taxon>Stichotrichia</taxon>
        <taxon>Sporadotrichida</taxon>
        <taxon>Oxytrichidae</taxon>
        <taxon>Stylonychinae</taxon>
        <taxon>Stylonychia</taxon>
    </lineage>
</organism>
<protein>
    <submittedName>
        <fullName evidence="3">Myc binding protein 2</fullName>
    </submittedName>
</protein>
<dbReference type="Gene3D" id="3.30.40.10">
    <property type="entry name" value="Zinc/RING finger domain, C3HC4 (zinc finger)"/>
    <property type="match status" value="1"/>
</dbReference>
<evidence type="ECO:0000256" key="1">
    <source>
        <dbReference type="PROSITE-ProRule" id="PRU00175"/>
    </source>
</evidence>
<keyword evidence="4" id="KW-1185">Reference proteome</keyword>
<dbReference type="Pfam" id="PF13639">
    <property type="entry name" value="zf-RING_2"/>
    <property type="match status" value="1"/>
</dbReference>
<dbReference type="PANTHER" id="PTHR45943">
    <property type="entry name" value="E3 UBIQUITIN-PROTEIN LIGASE MYCBP2"/>
    <property type="match status" value="1"/>
</dbReference>
<keyword evidence="1" id="KW-0863">Zinc-finger</keyword>
<reference evidence="3 4" key="1">
    <citation type="submission" date="2014-06" db="EMBL/GenBank/DDBJ databases">
        <authorList>
            <person name="Swart Estienne"/>
        </authorList>
    </citation>
    <scope>NUCLEOTIDE SEQUENCE [LARGE SCALE GENOMIC DNA]</scope>
    <source>
        <strain evidence="3 4">130c</strain>
    </source>
</reference>